<feature type="compositionally biased region" description="Acidic residues" evidence="1">
    <location>
        <begin position="73"/>
        <end position="85"/>
    </location>
</feature>
<gene>
    <name evidence="2" type="ORF">B296_00008197</name>
</gene>
<feature type="compositionally biased region" description="Low complexity" evidence="1">
    <location>
        <begin position="29"/>
        <end position="39"/>
    </location>
</feature>
<dbReference type="Proteomes" id="UP000287651">
    <property type="component" value="Unassembled WGS sequence"/>
</dbReference>
<accession>A0A426ZHE6</accession>
<name>A0A426ZHE6_ENSVE</name>
<evidence type="ECO:0000313" key="2">
    <source>
        <dbReference type="EMBL" id="RRT63413.1"/>
    </source>
</evidence>
<organism evidence="2 3">
    <name type="scientific">Ensete ventricosum</name>
    <name type="common">Abyssinian banana</name>
    <name type="synonym">Musa ensete</name>
    <dbReference type="NCBI Taxonomy" id="4639"/>
    <lineage>
        <taxon>Eukaryota</taxon>
        <taxon>Viridiplantae</taxon>
        <taxon>Streptophyta</taxon>
        <taxon>Embryophyta</taxon>
        <taxon>Tracheophyta</taxon>
        <taxon>Spermatophyta</taxon>
        <taxon>Magnoliopsida</taxon>
        <taxon>Liliopsida</taxon>
        <taxon>Zingiberales</taxon>
        <taxon>Musaceae</taxon>
        <taxon>Ensete</taxon>
    </lineage>
</organism>
<feature type="region of interest" description="Disordered" evidence="1">
    <location>
        <begin position="1"/>
        <end position="94"/>
    </location>
</feature>
<dbReference type="AlphaFoldDB" id="A0A426ZHE6"/>
<reference evidence="2 3" key="1">
    <citation type="journal article" date="2014" name="Agronomy (Basel)">
        <title>A Draft Genome Sequence for Ensete ventricosum, the Drought-Tolerant Tree Against Hunger.</title>
        <authorList>
            <person name="Harrison J."/>
            <person name="Moore K.A."/>
            <person name="Paszkiewicz K."/>
            <person name="Jones T."/>
            <person name="Grant M."/>
            <person name="Ambacheew D."/>
            <person name="Muzemil S."/>
            <person name="Studholme D.J."/>
        </authorList>
    </citation>
    <scope>NUCLEOTIDE SEQUENCE [LARGE SCALE GENOMIC DNA]</scope>
</reference>
<feature type="compositionally biased region" description="Basic and acidic residues" evidence="1">
    <location>
        <begin position="1"/>
        <end position="19"/>
    </location>
</feature>
<comment type="caution">
    <text evidence="2">The sequence shown here is derived from an EMBL/GenBank/DDBJ whole genome shotgun (WGS) entry which is preliminary data.</text>
</comment>
<protein>
    <submittedName>
        <fullName evidence="2">Uncharacterized protein</fullName>
    </submittedName>
</protein>
<evidence type="ECO:0000256" key="1">
    <source>
        <dbReference type="SAM" id="MobiDB-lite"/>
    </source>
</evidence>
<dbReference type="EMBL" id="AMZH03006607">
    <property type="protein sequence ID" value="RRT63413.1"/>
    <property type="molecule type" value="Genomic_DNA"/>
</dbReference>
<proteinExistence type="predicted"/>
<evidence type="ECO:0000313" key="3">
    <source>
        <dbReference type="Proteomes" id="UP000287651"/>
    </source>
</evidence>
<sequence>MPGRIGEEKREEGQERGDPETDAPPPHPLAGAHPALLRPQQRRRRVHGGGEDEGRRLLEGGTWSARRRRGEAEVSEATEEEGEGLAEERRGECG</sequence>
<feature type="compositionally biased region" description="Basic and acidic residues" evidence="1">
    <location>
        <begin position="48"/>
        <end position="58"/>
    </location>
</feature>